<keyword evidence="4" id="KW-1185">Reference proteome</keyword>
<dbReference type="SUPFAM" id="SSF103039">
    <property type="entry name" value="CheC-like"/>
    <property type="match status" value="1"/>
</dbReference>
<dbReference type="AlphaFoldDB" id="Q2LSL5"/>
<dbReference type="Pfam" id="PF13690">
    <property type="entry name" value="CheX"/>
    <property type="match status" value="1"/>
</dbReference>
<dbReference type="EMBL" id="CP000252">
    <property type="protein sequence ID" value="ABC77071.1"/>
    <property type="molecule type" value="Genomic_DNA"/>
</dbReference>
<organism evidence="3 4">
    <name type="scientific">Syntrophus aciditrophicus (strain SB)</name>
    <dbReference type="NCBI Taxonomy" id="56780"/>
    <lineage>
        <taxon>Bacteria</taxon>
        <taxon>Pseudomonadati</taxon>
        <taxon>Thermodesulfobacteriota</taxon>
        <taxon>Syntrophia</taxon>
        <taxon>Syntrophales</taxon>
        <taxon>Syntrophaceae</taxon>
        <taxon>Syntrophus</taxon>
    </lineage>
</organism>
<reference evidence="3 4" key="1">
    <citation type="journal article" date="2007" name="Proc. Natl. Acad. Sci. U.S.A.">
        <title>The genome of Syntrophus aciditrophicus: life at the thermodynamic limit of microbial growth.</title>
        <authorList>
            <person name="McInerney M.J."/>
            <person name="Rohlin L."/>
            <person name="Mouttaki H."/>
            <person name="Kim U."/>
            <person name="Krupp R.S."/>
            <person name="Rios-Hernandez L."/>
            <person name="Sieber J."/>
            <person name="Struchtemeyer C.G."/>
            <person name="Bhattacharyya A."/>
            <person name="Campbell J.W."/>
            <person name="Gunsalus R.P."/>
        </authorList>
    </citation>
    <scope>NUCLEOTIDE SEQUENCE [LARGE SCALE GENOMIC DNA]</scope>
    <source>
        <strain evidence="3 4">SB</strain>
    </source>
</reference>
<dbReference type="InParanoid" id="Q2LSL5"/>
<proteinExistence type="predicted"/>
<dbReference type="Proteomes" id="UP000001933">
    <property type="component" value="Chromosome"/>
</dbReference>
<dbReference type="GO" id="GO:0006935">
    <property type="term" value="P:chemotaxis"/>
    <property type="evidence" value="ECO:0007669"/>
    <property type="project" value="UniProtKB-KW"/>
</dbReference>
<gene>
    <name evidence="3" type="ORF">SYN_00966</name>
</gene>
<dbReference type="Gene3D" id="3.40.1550.10">
    <property type="entry name" value="CheC-like"/>
    <property type="match status" value="1"/>
</dbReference>
<evidence type="ECO:0000313" key="3">
    <source>
        <dbReference type="EMBL" id="ABC77071.1"/>
    </source>
</evidence>
<dbReference type="InterPro" id="IPR028976">
    <property type="entry name" value="CheC-like_sf"/>
</dbReference>
<dbReference type="InterPro" id="IPR028051">
    <property type="entry name" value="CheX-like_dom"/>
</dbReference>
<evidence type="ECO:0000259" key="2">
    <source>
        <dbReference type="Pfam" id="PF13690"/>
    </source>
</evidence>
<evidence type="ECO:0000256" key="1">
    <source>
        <dbReference type="ARBA" id="ARBA00022500"/>
    </source>
</evidence>
<dbReference type="KEGG" id="sat:SYN_00966"/>
<dbReference type="HOGENOM" id="CLU_1719375_0_0_7"/>
<feature type="domain" description="Chemotaxis phosphatase CheX-like" evidence="2">
    <location>
        <begin position="41"/>
        <end position="115"/>
    </location>
</feature>
<dbReference type="STRING" id="56780.SYN_00966"/>
<protein>
    <submittedName>
        <fullName evidence="3">Hypothetical cytosolic protein</fullName>
    </submittedName>
</protein>
<accession>Q2LSL5</accession>
<name>Q2LSL5_SYNAS</name>
<keyword evidence="1" id="KW-0145">Chemotaxis</keyword>
<sequence>MDQMKKVIATSIFEVFEKMFFIFLEPVEKKNDLTFDMETEIKFTGSAEGCMKMFFSDGLASLMARNMLSLDDEEVTDALKADCSREAINMVCGNLLRTCDSRIIFNLSIPTFQKNHPSDPFPFQQKAQLNSWQSLFDVDGESLGVLLQMQRP</sequence>
<evidence type="ECO:0000313" key="4">
    <source>
        <dbReference type="Proteomes" id="UP000001933"/>
    </source>
</evidence>